<gene>
    <name evidence="3" type="ORF">F441_06898</name>
</gene>
<organism evidence="3 4">
    <name type="scientific">Phytophthora nicotianae CJ01A1</name>
    <dbReference type="NCBI Taxonomy" id="1317063"/>
    <lineage>
        <taxon>Eukaryota</taxon>
        <taxon>Sar</taxon>
        <taxon>Stramenopiles</taxon>
        <taxon>Oomycota</taxon>
        <taxon>Peronosporomycetes</taxon>
        <taxon>Peronosporales</taxon>
        <taxon>Peronosporaceae</taxon>
        <taxon>Phytophthora</taxon>
    </lineage>
</organism>
<sequence>MHTDQCQSSLASELRESAASQQAAQAEVDRLEATIERKTCRIRTLRESYERRLKVVGNTITITARSVELRIGSGYYRLVNQVEESQKARKDLEIALAALRQERDSLAAQERLSNFASLLPSTLGHKRTRSEPDSPAPPARVSKAARSTPGPFSTSALSEGPASRSSIEVLSAVAADQKAEEPVSPPLFAGLPDPPPRSTRSTTQDVAEVPRPFLQNPRNDSGSPELSRVRDQFGMPSNPLLDAELADLPPTTVPRSEWIPGYRDRRSFRSHDIVPWSAQDIRQTSIWRDDLVDESNVRNLIESSPWEILAAKIDPLTFQGRGWFRHMMRIYASYEDEHLRAYWDSIHAFPRRSRTGARWKPFLQQVLIGLLRGYCDLLLDPFFLQFPRPGEAGACYPGVKDGADPADLLEVLAITDTADRWRNHYRDAPGDHPALGIARLPLASSCHPLPNYILPLCVR</sequence>
<dbReference type="AlphaFoldDB" id="W2X8A5"/>
<proteinExistence type="predicted"/>
<feature type="region of interest" description="Disordered" evidence="2">
    <location>
        <begin position="176"/>
        <end position="229"/>
    </location>
</feature>
<keyword evidence="1" id="KW-0175">Coiled coil</keyword>
<feature type="region of interest" description="Disordered" evidence="2">
    <location>
        <begin position="119"/>
        <end position="163"/>
    </location>
</feature>
<evidence type="ECO:0000313" key="3">
    <source>
        <dbReference type="EMBL" id="ETP18961.1"/>
    </source>
</evidence>
<reference evidence="3 4" key="1">
    <citation type="submission" date="2013-11" db="EMBL/GenBank/DDBJ databases">
        <title>The Genome Sequence of Phytophthora parasitica CJ01A1.</title>
        <authorList>
            <consortium name="The Broad Institute Genomics Platform"/>
            <person name="Russ C."/>
            <person name="Tyler B."/>
            <person name="Panabieres F."/>
            <person name="Shan W."/>
            <person name="Tripathy S."/>
            <person name="Grunwald N."/>
            <person name="Machado M."/>
            <person name="Johnson C.S."/>
            <person name="Walker B."/>
            <person name="Young S.K."/>
            <person name="Zeng Q."/>
            <person name="Gargeya S."/>
            <person name="Fitzgerald M."/>
            <person name="Haas B."/>
            <person name="Abouelleil A."/>
            <person name="Allen A.W."/>
            <person name="Alvarado L."/>
            <person name="Arachchi H.M."/>
            <person name="Berlin A.M."/>
            <person name="Chapman S.B."/>
            <person name="Gainer-Dewar J."/>
            <person name="Goldberg J."/>
            <person name="Griggs A."/>
            <person name="Gujja S."/>
            <person name="Hansen M."/>
            <person name="Howarth C."/>
            <person name="Imamovic A."/>
            <person name="Ireland A."/>
            <person name="Larimer J."/>
            <person name="McCowan C."/>
            <person name="Murphy C."/>
            <person name="Pearson M."/>
            <person name="Poon T.W."/>
            <person name="Priest M."/>
            <person name="Roberts A."/>
            <person name="Saif S."/>
            <person name="Shea T."/>
            <person name="Sisk P."/>
            <person name="Sykes S."/>
            <person name="Wortman J."/>
            <person name="Nusbaum C."/>
            <person name="Birren B."/>
        </authorList>
    </citation>
    <scope>NUCLEOTIDE SEQUENCE [LARGE SCALE GENOMIC DNA]</scope>
    <source>
        <strain evidence="3 4">CJ01A1</strain>
    </source>
</reference>
<comment type="caution">
    <text evidence="3">The sequence shown here is derived from an EMBL/GenBank/DDBJ whole genome shotgun (WGS) entry which is preliminary data.</text>
</comment>
<feature type="coiled-coil region" evidence="1">
    <location>
        <begin position="14"/>
        <end position="48"/>
    </location>
</feature>
<accession>W2X8A5</accession>
<protein>
    <submittedName>
        <fullName evidence="3">Uncharacterized protein</fullName>
    </submittedName>
</protein>
<feature type="compositionally biased region" description="Polar residues" evidence="2">
    <location>
        <begin position="150"/>
        <end position="163"/>
    </location>
</feature>
<evidence type="ECO:0000256" key="1">
    <source>
        <dbReference type="SAM" id="Coils"/>
    </source>
</evidence>
<evidence type="ECO:0000313" key="4">
    <source>
        <dbReference type="Proteomes" id="UP000018958"/>
    </source>
</evidence>
<dbReference type="EMBL" id="ANIX01001357">
    <property type="protein sequence ID" value="ETP18961.1"/>
    <property type="molecule type" value="Genomic_DNA"/>
</dbReference>
<evidence type="ECO:0000256" key="2">
    <source>
        <dbReference type="SAM" id="MobiDB-lite"/>
    </source>
</evidence>
<name>W2X8A5_PHYNI</name>
<feature type="coiled-coil region" evidence="1">
    <location>
        <begin position="82"/>
        <end position="109"/>
    </location>
</feature>
<dbReference type="Proteomes" id="UP000018958">
    <property type="component" value="Unassembled WGS sequence"/>
</dbReference>